<keyword evidence="3 4" id="KW-0408">Iron</keyword>
<proteinExistence type="predicted"/>
<keyword evidence="5" id="KW-0732">Signal</keyword>
<dbReference type="InterPro" id="IPR036909">
    <property type="entry name" value="Cyt_c-like_dom_sf"/>
</dbReference>
<sequence length="114" mass="12469">MIVSMNFKRSLSSIMAMGVLAAPISAEENAIFAIEGDPDYGEYLSSECLTCHTGETDNYAIPPIKDLPTEAFILALVDYRSKLRENPAMQMIASRLGDQEIAALAAYFTAQQTE</sequence>
<evidence type="ECO:0000256" key="3">
    <source>
        <dbReference type="ARBA" id="ARBA00023004"/>
    </source>
</evidence>
<evidence type="ECO:0000256" key="1">
    <source>
        <dbReference type="ARBA" id="ARBA00022617"/>
    </source>
</evidence>
<accession>A0A1H5XAF1</accession>
<name>A0A1H5XAF1_9RHOB</name>
<feature type="signal peptide" evidence="5">
    <location>
        <begin position="1"/>
        <end position="21"/>
    </location>
</feature>
<dbReference type="Gene3D" id="1.10.760.10">
    <property type="entry name" value="Cytochrome c-like domain"/>
    <property type="match status" value="1"/>
</dbReference>
<dbReference type="GO" id="GO:0009055">
    <property type="term" value="F:electron transfer activity"/>
    <property type="evidence" value="ECO:0007669"/>
    <property type="project" value="InterPro"/>
</dbReference>
<feature type="domain" description="Cytochrome c" evidence="6">
    <location>
        <begin position="36"/>
        <end position="112"/>
    </location>
</feature>
<dbReference type="SUPFAM" id="SSF46626">
    <property type="entry name" value="Cytochrome c"/>
    <property type="match status" value="1"/>
</dbReference>
<evidence type="ECO:0000313" key="7">
    <source>
        <dbReference type="EMBL" id="SEG08206.1"/>
    </source>
</evidence>
<dbReference type="GO" id="GO:0020037">
    <property type="term" value="F:heme binding"/>
    <property type="evidence" value="ECO:0007669"/>
    <property type="project" value="InterPro"/>
</dbReference>
<reference evidence="7 8" key="1">
    <citation type="submission" date="2016-10" db="EMBL/GenBank/DDBJ databases">
        <authorList>
            <person name="de Groot N.N."/>
        </authorList>
    </citation>
    <scope>NUCLEOTIDE SEQUENCE [LARGE SCALE GENOMIC DNA]</scope>
    <source>
        <strain evidence="7 8">DSM 26915</strain>
    </source>
</reference>
<evidence type="ECO:0000313" key="8">
    <source>
        <dbReference type="Proteomes" id="UP000236752"/>
    </source>
</evidence>
<dbReference type="Proteomes" id="UP000236752">
    <property type="component" value="Unassembled WGS sequence"/>
</dbReference>
<dbReference type="OrthoDB" id="9805828at2"/>
<evidence type="ECO:0000256" key="4">
    <source>
        <dbReference type="PROSITE-ProRule" id="PRU00433"/>
    </source>
</evidence>
<protein>
    <submittedName>
        <fullName evidence="7">Cytochrome c553</fullName>
    </submittedName>
</protein>
<dbReference type="EMBL" id="FNUZ01000002">
    <property type="protein sequence ID" value="SEG08206.1"/>
    <property type="molecule type" value="Genomic_DNA"/>
</dbReference>
<evidence type="ECO:0000256" key="5">
    <source>
        <dbReference type="SAM" id="SignalP"/>
    </source>
</evidence>
<dbReference type="GO" id="GO:0046872">
    <property type="term" value="F:metal ion binding"/>
    <property type="evidence" value="ECO:0007669"/>
    <property type="project" value="UniProtKB-KW"/>
</dbReference>
<keyword evidence="8" id="KW-1185">Reference proteome</keyword>
<keyword evidence="2 4" id="KW-0479">Metal-binding</keyword>
<feature type="chain" id="PRO_5009289206" evidence="5">
    <location>
        <begin position="22"/>
        <end position="114"/>
    </location>
</feature>
<dbReference type="InterPro" id="IPR009056">
    <property type="entry name" value="Cyt_c-like_dom"/>
</dbReference>
<keyword evidence="1 4" id="KW-0349">Heme</keyword>
<evidence type="ECO:0000259" key="6">
    <source>
        <dbReference type="PROSITE" id="PS51007"/>
    </source>
</evidence>
<organism evidence="7 8">
    <name type="scientific">Thalassococcus halodurans</name>
    <dbReference type="NCBI Taxonomy" id="373675"/>
    <lineage>
        <taxon>Bacteria</taxon>
        <taxon>Pseudomonadati</taxon>
        <taxon>Pseudomonadota</taxon>
        <taxon>Alphaproteobacteria</taxon>
        <taxon>Rhodobacterales</taxon>
        <taxon>Roseobacteraceae</taxon>
        <taxon>Thalassococcus</taxon>
    </lineage>
</organism>
<dbReference type="AlphaFoldDB" id="A0A1H5XAF1"/>
<evidence type="ECO:0000256" key="2">
    <source>
        <dbReference type="ARBA" id="ARBA00022723"/>
    </source>
</evidence>
<gene>
    <name evidence="7" type="ORF">SAMN04488045_1774</name>
</gene>
<dbReference type="RefSeq" id="WP_103910073.1">
    <property type="nucleotide sequence ID" value="NZ_FNUZ01000002.1"/>
</dbReference>
<dbReference type="PROSITE" id="PS51007">
    <property type="entry name" value="CYTC"/>
    <property type="match status" value="1"/>
</dbReference>